<dbReference type="EMBL" id="JARQDZ010000001">
    <property type="protein sequence ID" value="MDT2981373.1"/>
    <property type="molecule type" value="Genomic_DNA"/>
</dbReference>
<protein>
    <submittedName>
        <fullName evidence="3">Glycosyltransferase family 2 protein</fullName>
    </submittedName>
</protein>
<organism evidence="3 4">
    <name type="scientific">Enterococcus casseliflavus</name>
    <name type="common">Enterococcus flavescens</name>
    <dbReference type="NCBI Taxonomy" id="37734"/>
    <lineage>
        <taxon>Bacteria</taxon>
        <taxon>Bacillati</taxon>
        <taxon>Bacillota</taxon>
        <taxon>Bacilli</taxon>
        <taxon>Lactobacillales</taxon>
        <taxon>Enterococcaceae</taxon>
        <taxon>Enterococcus</taxon>
    </lineage>
</organism>
<reference evidence="3 4" key="1">
    <citation type="submission" date="2023-03" db="EMBL/GenBank/DDBJ databases">
        <authorList>
            <person name="Shen W."/>
            <person name="Cai J."/>
        </authorList>
    </citation>
    <scope>NUCLEOTIDE SEQUENCE [LARGE SCALE GENOMIC DNA]</scope>
    <source>
        <strain evidence="3 4">B516</strain>
    </source>
</reference>
<sequence>MKKIDMTVIILTKNEQSNLAECLESLKNRFQRVIVVDSFSEDSTENIARQYKTEFVQHKFINYGAQFQWAITNLDISTKWIFRLDADERLTTESLNEIADLSEKNKDTDINGIIFPLEVSFLGKKLKHGGTYPFKKLCIFKTGKAFMEEREMDEQIILTEGISVEMKNISKHEDFKDLTFWINKHNWYASRAAKDYLYNLEQSGGDDYKSLDTPAKVRRFLKYGLYYRLPSLFRTTAYFMYRYIFRLGFLDGYVGFLYAFFQAYWYRVLVDAKIYEMRNN</sequence>
<name>A0ABD5FGZ5_ENTCA</name>
<dbReference type="RefSeq" id="WP_311956857.1">
    <property type="nucleotide sequence ID" value="NZ_JARQDZ010000001.1"/>
</dbReference>
<accession>A0ABD5FGZ5</accession>
<dbReference type="InterPro" id="IPR029044">
    <property type="entry name" value="Nucleotide-diphossugar_trans"/>
</dbReference>
<dbReference type="Proteomes" id="UP001253851">
    <property type="component" value="Unassembled WGS sequence"/>
</dbReference>
<evidence type="ECO:0000256" key="1">
    <source>
        <dbReference type="SAM" id="Phobius"/>
    </source>
</evidence>
<keyword evidence="1" id="KW-0472">Membrane</keyword>
<dbReference type="Pfam" id="PF00535">
    <property type="entry name" value="Glycos_transf_2"/>
    <property type="match status" value="1"/>
</dbReference>
<dbReference type="InterPro" id="IPR001173">
    <property type="entry name" value="Glyco_trans_2-like"/>
</dbReference>
<gene>
    <name evidence="3" type="ORF">P7I34_01775</name>
</gene>
<proteinExistence type="predicted"/>
<dbReference type="SUPFAM" id="SSF53448">
    <property type="entry name" value="Nucleotide-diphospho-sugar transferases"/>
    <property type="match status" value="1"/>
</dbReference>
<feature type="domain" description="Glycosyltransferase 2-like" evidence="2">
    <location>
        <begin position="7"/>
        <end position="113"/>
    </location>
</feature>
<dbReference type="AlphaFoldDB" id="A0ABD5FGZ5"/>
<dbReference type="Gene3D" id="3.90.550.10">
    <property type="entry name" value="Spore Coat Polysaccharide Biosynthesis Protein SpsA, Chain A"/>
    <property type="match status" value="1"/>
</dbReference>
<keyword evidence="1" id="KW-1133">Transmembrane helix</keyword>
<dbReference type="PANTHER" id="PTHR43630:SF2">
    <property type="entry name" value="GLYCOSYLTRANSFERASE"/>
    <property type="match status" value="1"/>
</dbReference>
<comment type="caution">
    <text evidence="3">The sequence shown here is derived from an EMBL/GenBank/DDBJ whole genome shotgun (WGS) entry which is preliminary data.</text>
</comment>
<evidence type="ECO:0000313" key="4">
    <source>
        <dbReference type="Proteomes" id="UP001253851"/>
    </source>
</evidence>
<feature type="transmembrane region" description="Helical" evidence="1">
    <location>
        <begin position="243"/>
        <end position="265"/>
    </location>
</feature>
<evidence type="ECO:0000313" key="3">
    <source>
        <dbReference type="EMBL" id="MDT2981373.1"/>
    </source>
</evidence>
<evidence type="ECO:0000259" key="2">
    <source>
        <dbReference type="Pfam" id="PF00535"/>
    </source>
</evidence>
<dbReference type="PANTHER" id="PTHR43630">
    <property type="entry name" value="POLY-BETA-1,6-N-ACETYL-D-GLUCOSAMINE SYNTHASE"/>
    <property type="match status" value="1"/>
</dbReference>
<keyword evidence="1" id="KW-0812">Transmembrane</keyword>
<dbReference type="CDD" id="cd02511">
    <property type="entry name" value="Beta4Glucosyltransferase"/>
    <property type="match status" value="1"/>
</dbReference>